<keyword evidence="3" id="KW-1185">Reference proteome</keyword>
<proteinExistence type="predicted"/>
<dbReference type="STRING" id="623281.SAMN05421747_12438"/>
<dbReference type="AlphaFoldDB" id="A0A1I1LVV4"/>
<evidence type="ECO:0000313" key="3">
    <source>
        <dbReference type="Proteomes" id="UP000199577"/>
    </source>
</evidence>
<gene>
    <name evidence="2" type="ORF">SAMN05421747_12438</name>
</gene>
<evidence type="ECO:0000313" key="2">
    <source>
        <dbReference type="EMBL" id="SFC77264.1"/>
    </source>
</evidence>
<dbReference type="Pfam" id="PF05272">
    <property type="entry name" value="VapE-like_dom"/>
    <property type="match status" value="1"/>
</dbReference>
<dbReference type="Proteomes" id="UP000199577">
    <property type="component" value="Unassembled WGS sequence"/>
</dbReference>
<protein>
    <submittedName>
        <fullName evidence="2">Virulence-associated protein E</fullName>
    </submittedName>
</protein>
<accession>A0A1I1LVV4</accession>
<dbReference type="InterPro" id="IPR007936">
    <property type="entry name" value="VapE-like_dom"/>
</dbReference>
<name>A0A1I1LVV4_9SPHI</name>
<dbReference type="PANTHER" id="PTHR34985:SF1">
    <property type="entry name" value="SLR0554 PROTEIN"/>
    <property type="match status" value="1"/>
</dbReference>
<dbReference type="PANTHER" id="PTHR34985">
    <property type="entry name" value="SLR0554 PROTEIN"/>
    <property type="match status" value="1"/>
</dbReference>
<organism evidence="2 3">
    <name type="scientific">Parapedobacter composti</name>
    <dbReference type="NCBI Taxonomy" id="623281"/>
    <lineage>
        <taxon>Bacteria</taxon>
        <taxon>Pseudomonadati</taxon>
        <taxon>Bacteroidota</taxon>
        <taxon>Sphingobacteriia</taxon>
        <taxon>Sphingobacteriales</taxon>
        <taxon>Sphingobacteriaceae</taxon>
        <taxon>Parapedobacter</taxon>
    </lineage>
</organism>
<dbReference type="EMBL" id="FOLL01000024">
    <property type="protein sequence ID" value="SFC77264.1"/>
    <property type="molecule type" value="Genomic_DNA"/>
</dbReference>
<sequence length="399" mass="46926">MPKDQKVLDSSPSIAKVIQYFSENYEFRKNIVTNDLEYRKIGEYNFKEVNENTLYIELRVGAGIKASLTDVMVFLGSDYIQEFDPFSDYFDRIRDLYSPDIHGDYIERLACHVHAFDQRRFNIQFKKWLVRTVVCALVPEYFNKQAFVLVSDKQNGGKTTFSRFLVPPCLQSYSVENISVDKDSLIALSANFIGILDELSTLSKFEINALKSVMSKLYVNVRHPYERRARMTPRRISFFGSTNLTEFLTDEANVRWLCFEIEKIDWSYKENIDIDIVWSHAYRLWKSGFRYEMTKEEIEENERHNEQFRVITPEIELIQKYYSPGTKADHDAQFTNSDFVRYLSEESNGRIRLNTKNVGVALKKLGFFQHSVRGYNNSPYPVKIYFVKYNNPTTLLQMV</sequence>
<evidence type="ECO:0000259" key="1">
    <source>
        <dbReference type="Pfam" id="PF05272"/>
    </source>
</evidence>
<reference evidence="2 3" key="1">
    <citation type="submission" date="2016-10" db="EMBL/GenBank/DDBJ databases">
        <authorList>
            <person name="de Groot N.N."/>
        </authorList>
    </citation>
    <scope>NUCLEOTIDE SEQUENCE [LARGE SCALE GENOMIC DNA]</scope>
    <source>
        <strain evidence="2 3">DSM 22900</strain>
    </source>
</reference>
<feature type="domain" description="Virulence-associated protein E-like" evidence="1">
    <location>
        <begin position="106"/>
        <end position="309"/>
    </location>
</feature>